<feature type="region of interest" description="Disordered" evidence="1">
    <location>
        <begin position="1"/>
        <end position="59"/>
    </location>
</feature>
<organism evidence="2 3">
    <name type="scientific">Albidovulum marisflavi</name>
    <dbReference type="NCBI Taxonomy" id="2984159"/>
    <lineage>
        <taxon>Bacteria</taxon>
        <taxon>Pseudomonadati</taxon>
        <taxon>Pseudomonadota</taxon>
        <taxon>Alphaproteobacteria</taxon>
        <taxon>Rhodobacterales</taxon>
        <taxon>Paracoccaceae</taxon>
        <taxon>Albidovulum</taxon>
    </lineage>
</organism>
<keyword evidence="3" id="KW-1185">Reference proteome</keyword>
<reference evidence="2 3" key="1">
    <citation type="submission" date="2022-10" db="EMBL/GenBank/DDBJ databases">
        <title>Defluviimonas sp. nov., isolated from ocean surface water.</title>
        <authorList>
            <person name="He W."/>
            <person name="Wang L."/>
            <person name="Zhang D.-F."/>
        </authorList>
    </citation>
    <scope>NUCLEOTIDE SEQUENCE [LARGE SCALE GENOMIC DNA]</scope>
    <source>
        <strain evidence="2 3">WL0002</strain>
    </source>
</reference>
<dbReference type="RefSeq" id="WP_263734526.1">
    <property type="nucleotide sequence ID" value="NZ_JAOWKY010000002.1"/>
</dbReference>
<comment type="caution">
    <text evidence="2">The sequence shown here is derived from an EMBL/GenBank/DDBJ whole genome shotgun (WGS) entry which is preliminary data.</text>
</comment>
<gene>
    <name evidence="2" type="ORF">OEW28_09500</name>
</gene>
<accession>A0ABT2ZCQ1</accession>
<feature type="compositionally biased region" description="Basic and acidic residues" evidence="1">
    <location>
        <begin position="152"/>
        <end position="168"/>
    </location>
</feature>
<evidence type="ECO:0000256" key="1">
    <source>
        <dbReference type="SAM" id="MobiDB-lite"/>
    </source>
</evidence>
<feature type="region of interest" description="Disordered" evidence="1">
    <location>
        <begin position="140"/>
        <end position="190"/>
    </location>
</feature>
<feature type="compositionally biased region" description="Basic and acidic residues" evidence="1">
    <location>
        <begin position="46"/>
        <end position="58"/>
    </location>
</feature>
<proteinExistence type="predicted"/>
<name>A0ABT2ZCQ1_9RHOB</name>
<sequence length="190" mass="19655">MTTREIRQTSAEMAEAAREKGAEAMKAARKQTEEIAQDAGQALKRVSKDRAESGKDALADQGEALASKLRHEAAGDGTLRSRLLGVVADGVGEASEDLRDQSLSSLLSRAESFARQHPGVFVAGAAVAGFALARFAQASGQAGVPVTGSGGRDSRPNVRRGPEGKDQPDDPAVLVAGHPDKQEASGGKTP</sequence>
<dbReference type="Proteomes" id="UP001652542">
    <property type="component" value="Unassembled WGS sequence"/>
</dbReference>
<evidence type="ECO:0000313" key="2">
    <source>
        <dbReference type="EMBL" id="MCV2868862.1"/>
    </source>
</evidence>
<evidence type="ECO:0000313" key="3">
    <source>
        <dbReference type="Proteomes" id="UP001652542"/>
    </source>
</evidence>
<protein>
    <submittedName>
        <fullName evidence="2">Uncharacterized protein</fullName>
    </submittedName>
</protein>
<dbReference type="EMBL" id="JAOWKY010000002">
    <property type="protein sequence ID" value="MCV2868862.1"/>
    <property type="molecule type" value="Genomic_DNA"/>
</dbReference>